<evidence type="ECO:0000256" key="3">
    <source>
        <dbReference type="ARBA" id="ARBA00022490"/>
    </source>
</evidence>
<reference key="2">
    <citation type="submission" date="2011-08" db="EMBL/GenBank/DDBJ databases">
        <title>Genome sequence of Naumovozyma castellii.</title>
        <authorList>
            <person name="Gordon J.L."/>
            <person name="Armisen D."/>
            <person name="Proux-Wera E."/>
            <person name="OhEigeartaigh S.S."/>
            <person name="Byrne K.P."/>
            <person name="Wolfe K.H."/>
        </authorList>
    </citation>
    <scope>NUCLEOTIDE SEQUENCE</scope>
    <source>
        <strain>Type strain:CBS 4309</strain>
    </source>
</reference>
<feature type="compositionally biased region" description="Basic and acidic residues" evidence="5">
    <location>
        <begin position="58"/>
        <end position="68"/>
    </location>
</feature>
<dbReference type="InterPro" id="IPR050827">
    <property type="entry name" value="CRP1_MDG1_kinase"/>
</dbReference>
<dbReference type="OrthoDB" id="531008at2759"/>
<feature type="compositionally biased region" description="Polar residues" evidence="5">
    <location>
        <begin position="23"/>
        <end position="33"/>
    </location>
</feature>
<feature type="compositionally biased region" description="Basic and acidic residues" evidence="5">
    <location>
        <begin position="160"/>
        <end position="205"/>
    </location>
</feature>
<keyword evidence="8" id="KW-1185">Reference proteome</keyword>
<evidence type="ECO:0000313" key="8">
    <source>
        <dbReference type="Proteomes" id="UP000001640"/>
    </source>
</evidence>
<dbReference type="SUPFAM" id="SSF160219">
    <property type="entry name" value="AMPKBI-like"/>
    <property type="match status" value="1"/>
</dbReference>
<keyword evidence="4" id="KW-0597">Phosphoprotein</keyword>
<dbReference type="PANTHER" id="PTHR10343">
    <property type="entry name" value="5'-AMP-ACTIVATED PROTEIN KINASE , BETA SUBUNIT"/>
    <property type="match status" value="1"/>
</dbReference>
<feature type="region of interest" description="Disordered" evidence="5">
    <location>
        <begin position="306"/>
        <end position="376"/>
    </location>
</feature>
<dbReference type="InterPro" id="IPR032640">
    <property type="entry name" value="AMPK1_CBM"/>
</dbReference>
<dbReference type="GO" id="GO:0007165">
    <property type="term" value="P:signal transduction"/>
    <property type="evidence" value="ECO:0007669"/>
    <property type="project" value="EnsemblFungi"/>
</dbReference>
<dbReference type="InterPro" id="IPR037256">
    <property type="entry name" value="ASC_dom_sf"/>
</dbReference>
<organism evidence="7 8">
    <name type="scientific">Naumovozyma castellii</name>
    <name type="common">Yeast</name>
    <name type="synonym">Saccharomyces castellii</name>
    <dbReference type="NCBI Taxonomy" id="27288"/>
    <lineage>
        <taxon>Eukaryota</taxon>
        <taxon>Fungi</taxon>
        <taxon>Dikarya</taxon>
        <taxon>Ascomycota</taxon>
        <taxon>Saccharomycotina</taxon>
        <taxon>Saccharomycetes</taxon>
        <taxon>Saccharomycetales</taxon>
        <taxon>Saccharomycetaceae</taxon>
        <taxon>Naumovozyma</taxon>
    </lineage>
</organism>
<dbReference type="GO" id="GO:0005634">
    <property type="term" value="C:nucleus"/>
    <property type="evidence" value="ECO:0007669"/>
    <property type="project" value="TreeGrafter"/>
</dbReference>
<name>G0VF67_NAUCA</name>
<feature type="compositionally biased region" description="Basic and acidic residues" evidence="5">
    <location>
        <begin position="129"/>
        <end position="146"/>
    </location>
</feature>
<dbReference type="STRING" id="1064592.G0VF67"/>
<dbReference type="GO" id="GO:0005737">
    <property type="term" value="C:cytoplasm"/>
    <property type="evidence" value="ECO:0007669"/>
    <property type="project" value="UniProtKB-SubCell"/>
</dbReference>
<dbReference type="RefSeq" id="XP_003676493.1">
    <property type="nucleotide sequence ID" value="XM_003676445.1"/>
</dbReference>
<feature type="region of interest" description="Disordered" evidence="5">
    <location>
        <begin position="1"/>
        <end position="211"/>
    </location>
</feature>
<evidence type="ECO:0000256" key="4">
    <source>
        <dbReference type="ARBA" id="ARBA00022553"/>
    </source>
</evidence>
<accession>G0VF67</accession>
<dbReference type="PANTHER" id="PTHR10343:SF84">
    <property type="entry name" value="5'-AMP-ACTIVATED PROTEIN KINASE SUBUNIT BETA-1"/>
    <property type="match status" value="1"/>
</dbReference>
<dbReference type="Pfam" id="PF16561">
    <property type="entry name" value="AMPK1_CBM"/>
    <property type="match status" value="1"/>
</dbReference>
<feature type="domain" description="Association with the SNF1 complex (ASC)" evidence="6">
    <location>
        <begin position="386"/>
        <end position="499"/>
    </location>
</feature>
<feature type="compositionally biased region" description="Polar residues" evidence="5">
    <location>
        <begin position="107"/>
        <end position="116"/>
    </location>
</feature>
<protein>
    <recommendedName>
        <fullName evidence="6">Association with the SNF1 complex (ASC) domain-containing protein</fullName>
    </recommendedName>
</protein>
<dbReference type="GO" id="GO:0031588">
    <property type="term" value="C:nucleotide-activated protein kinase complex"/>
    <property type="evidence" value="ECO:0007669"/>
    <property type="project" value="EnsemblFungi"/>
</dbReference>
<dbReference type="GO" id="GO:0042149">
    <property type="term" value="P:cellular response to glucose starvation"/>
    <property type="evidence" value="ECO:0007669"/>
    <property type="project" value="EnsemblFungi"/>
</dbReference>
<evidence type="ECO:0000256" key="5">
    <source>
        <dbReference type="SAM" id="MobiDB-lite"/>
    </source>
</evidence>
<dbReference type="GeneID" id="96903765"/>
<dbReference type="InterPro" id="IPR006828">
    <property type="entry name" value="ASC_dom"/>
</dbReference>
<evidence type="ECO:0000256" key="1">
    <source>
        <dbReference type="ARBA" id="ARBA00004496"/>
    </source>
</evidence>
<dbReference type="Proteomes" id="UP000001640">
    <property type="component" value="Chromosome 5"/>
</dbReference>
<dbReference type="GO" id="GO:0005886">
    <property type="term" value="C:plasma membrane"/>
    <property type="evidence" value="ECO:0007669"/>
    <property type="project" value="EnsemblFungi"/>
</dbReference>
<evidence type="ECO:0000256" key="2">
    <source>
        <dbReference type="ARBA" id="ARBA00010926"/>
    </source>
</evidence>
<dbReference type="KEGG" id="ncs:NCAS_0E00620"/>
<feature type="compositionally biased region" description="Basic and acidic residues" evidence="5">
    <location>
        <begin position="92"/>
        <end position="106"/>
    </location>
</feature>
<proteinExistence type="inferred from homology"/>
<dbReference type="GO" id="GO:0001403">
    <property type="term" value="P:invasive growth in response to glucose limitation"/>
    <property type="evidence" value="ECO:0007669"/>
    <property type="project" value="EnsemblFungi"/>
</dbReference>
<dbReference type="HOGENOM" id="CLU_033562_1_0_1"/>
<dbReference type="SUPFAM" id="SSF81296">
    <property type="entry name" value="E set domains"/>
    <property type="match status" value="1"/>
</dbReference>
<dbReference type="GO" id="GO:0019901">
    <property type="term" value="F:protein kinase binding"/>
    <property type="evidence" value="ECO:0007669"/>
    <property type="project" value="TreeGrafter"/>
</dbReference>
<dbReference type="FunFam" id="2.60.40.10:FF:000562">
    <property type="entry name" value="Snf1 kinase complex beta-subunit Gal83"/>
    <property type="match status" value="1"/>
</dbReference>
<dbReference type="CDD" id="cd02859">
    <property type="entry name" value="E_set_AMPKbeta_like_N"/>
    <property type="match status" value="1"/>
</dbReference>
<dbReference type="AlphaFoldDB" id="G0VF67"/>
<sequence length="500" mass="56259">MGNNSSHPLKTNRDLPHPPPPQQQGTSLVSPNHTSNTSSRRSSNGMSIRNGSSIKKSKPIDIKRRDGDFPSETIPLKETPIDFPKLSSVGNEDEHITAARSTESHTNENSSFSENTPVEKRSRKSTLILRDEDELKMFPSRDERSLDSGNESLINAETEEQPKDKDFVNINNDEREIEESLKSLSLKDNDQSENPIEKDEDKIQDTDVSNDTSKIETPAEVANKQPEMYPVEITWKQGGDKVYVTGSFTGWRKMISLIPVPDKQGLFHVKLQLPAGTHRFRFIVDNELKFSDFLPTATDQTGNFVNYLEVKPPPPPVPAGQSSDSKSSSERKRRRSSVSSRKSKASEKDGKGGMEPMSARSRIPMEIRNDPDDFGDGYSRFVHEESSTPNFEYTQEIPTVFTDPKVMEEYYLTLDRKKNSNSSSLQWLTPPQLPPHLENIILNSSQDTSNENTSGALPIPNHVVLNHLVTTSIKHNTLCVASIIRYKHKYVTQILYAPLQ</sequence>
<dbReference type="InterPro" id="IPR013783">
    <property type="entry name" value="Ig-like_fold"/>
</dbReference>
<reference evidence="7 8" key="1">
    <citation type="journal article" date="2011" name="Proc. Natl. Acad. Sci. U.S.A.">
        <title>Evolutionary erosion of yeast sex chromosomes by mating-type switching accidents.</title>
        <authorList>
            <person name="Gordon J.L."/>
            <person name="Armisen D."/>
            <person name="Proux-Wera E."/>
            <person name="Oheigeartaigh S.S."/>
            <person name="Byrne K.P."/>
            <person name="Wolfe K.H."/>
        </authorList>
    </citation>
    <scope>NUCLEOTIDE SEQUENCE [LARGE SCALE GENOMIC DNA]</scope>
    <source>
        <strain evidence="8">ATCC 76901 / BCRC 22586 / CBS 4309 / NBRC 1992 / NRRL Y-12630</strain>
    </source>
</reference>
<comment type="similarity">
    <text evidence="2">Belongs to the 5'-AMP-activated protein kinase beta subunit family.</text>
</comment>
<dbReference type="Pfam" id="PF04739">
    <property type="entry name" value="AMPKBI"/>
    <property type="match status" value="1"/>
</dbReference>
<dbReference type="InterPro" id="IPR014756">
    <property type="entry name" value="Ig_E-set"/>
</dbReference>
<dbReference type="SMART" id="SM01010">
    <property type="entry name" value="AMPKBI"/>
    <property type="match status" value="1"/>
</dbReference>
<dbReference type="eggNOG" id="KOG1616">
    <property type="taxonomic scope" value="Eukaryota"/>
</dbReference>
<keyword evidence="3" id="KW-0963">Cytoplasm</keyword>
<dbReference type="GO" id="GO:0004679">
    <property type="term" value="F:AMP-activated protein kinase activity"/>
    <property type="evidence" value="ECO:0007669"/>
    <property type="project" value="EnsemblFungi"/>
</dbReference>
<evidence type="ECO:0000313" key="7">
    <source>
        <dbReference type="EMBL" id="CCC70132.1"/>
    </source>
</evidence>
<dbReference type="Gene3D" id="6.20.250.60">
    <property type="match status" value="1"/>
</dbReference>
<comment type="subcellular location">
    <subcellularLocation>
        <location evidence="1">Cytoplasm</location>
    </subcellularLocation>
</comment>
<feature type="compositionally biased region" description="Low complexity" evidence="5">
    <location>
        <begin position="34"/>
        <end position="54"/>
    </location>
</feature>
<dbReference type="InParanoid" id="G0VF67"/>
<evidence type="ECO:0000259" key="6">
    <source>
        <dbReference type="SMART" id="SM01010"/>
    </source>
</evidence>
<dbReference type="GO" id="GO:0140767">
    <property type="term" value="F:enzyme-substrate adaptor activity"/>
    <property type="evidence" value="ECO:0007669"/>
    <property type="project" value="EnsemblFungi"/>
</dbReference>
<dbReference type="Gene3D" id="2.60.40.10">
    <property type="entry name" value="Immunoglobulins"/>
    <property type="match status" value="1"/>
</dbReference>
<dbReference type="EMBL" id="HE576756">
    <property type="protein sequence ID" value="CCC70132.1"/>
    <property type="molecule type" value="Genomic_DNA"/>
</dbReference>
<gene>
    <name evidence="7" type="primary">NCAS0E00620</name>
    <name evidence="7" type="ordered locus">NCAS_0E00620</name>
</gene>
<dbReference type="GO" id="GO:0043254">
    <property type="term" value="P:regulation of protein-containing complex assembly"/>
    <property type="evidence" value="ECO:0007669"/>
    <property type="project" value="EnsemblFungi"/>
</dbReference>